<organism evidence="2 3">
    <name type="scientific">Laetiporus sulphureus 93-53</name>
    <dbReference type="NCBI Taxonomy" id="1314785"/>
    <lineage>
        <taxon>Eukaryota</taxon>
        <taxon>Fungi</taxon>
        <taxon>Dikarya</taxon>
        <taxon>Basidiomycota</taxon>
        <taxon>Agaricomycotina</taxon>
        <taxon>Agaricomycetes</taxon>
        <taxon>Polyporales</taxon>
        <taxon>Laetiporus</taxon>
    </lineage>
</organism>
<evidence type="ECO:0000313" key="2">
    <source>
        <dbReference type="EMBL" id="KZT11918.1"/>
    </source>
</evidence>
<proteinExistence type="predicted"/>
<evidence type="ECO:0000313" key="3">
    <source>
        <dbReference type="Proteomes" id="UP000076871"/>
    </source>
</evidence>
<dbReference type="RefSeq" id="XP_040769566.1">
    <property type="nucleotide sequence ID" value="XM_040901390.1"/>
</dbReference>
<feature type="compositionally biased region" description="Polar residues" evidence="1">
    <location>
        <begin position="75"/>
        <end position="97"/>
    </location>
</feature>
<sequence length="130" mass="14672">MRKQTSRLQRTTSHSDKVSLTNQLDKVNMHNANGSLRRRQRDQLHNIVGETYPFLLISCCEQNKYSQRARKAKNFSATAQSSLNRVPQKGRTSQQPNMRAAKCTEGRALALSSQLLSSSISQVQQTGYMS</sequence>
<protein>
    <submittedName>
        <fullName evidence="2">Uncharacterized protein</fullName>
    </submittedName>
</protein>
<dbReference type="GeneID" id="63818422"/>
<name>A0A165HM75_9APHY</name>
<accession>A0A165HM75</accession>
<evidence type="ECO:0000256" key="1">
    <source>
        <dbReference type="SAM" id="MobiDB-lite"/>
    </source>
</evidence>
<dbReference type="AlphaFoldDB" id="A0A165HM75"/>
<dbReference type="InParanoid" id="A0A165HM75"/>
<gene>
    <name evidence="2" type="ORF">LAESUDRAFT_158553</name>
</gene>
<dbReference type="Proteomes" id="UP000076871">
    <property type="component" value="Unassembled WGS sequence"/>
</dbReference>
<dbReference type="EMBL" id="KV427606">
    <property type="protein sequence ID" value="KZT11918.1"/>
    <property type="molecule type" value="Genomic_DNA"/>
</dbReference>
<keyword evidence="3" id="KW-1185">Reference proteome</keyword>
<reference evidence="2 3" key="1">
    <citation type="journal article" date="2016" name="Mol. Biol. Evol.">
        <title>Comparative Genomics of Early-Diverging Mushroom-Forming Fungi Provides Insights into the Origins of Lignocellulose Decay Capabilities.</title>
        <authorList>
            <person name="Nagy L.G."/>
            <person name="Riley R."/>
            <person name="Tritt A."/>
            <person name="Adam C."/>
            <person name="Daum C."/>
            <person name="Floudas D."/>
            <person name="Sun H."/>
            <person name="Yadav J.S."/>
            <person name="Pangilinan J."/>
            <person name="Larsson K.H."/>
            <person name="Matsuura K."/>
            <person name="Barry K."/>
            <person name="Labutti K."/>
            <person name="Kuo R."/>
            <person name="Ohm R.A."/>
            <person name="Bhattacharya S.S."/>
            <person name="Shirouzu T."/>
            <person name="Yoshinaga Y."/>
            <person name="Martin F.M."/>
            <person name="Grigoriev I.V."/>
            <person name="Hibbett D.S."/>
        </authorList>
    </citation>
    <scope>NUCLEOTIDE SEQUENCE [LARGE SCALE GENOMIC DNA]</scope>
    <source>
        <strain evidence="2 3">93-53</strain>
    </source>
</reference>
<feature type="region of interest" description="Disordered" evidence="1">
    <location>
        <begin position="75"/>
        <end position="102"/>
    </location>
</feature>